<name>A0A8S2T1W2_9BILA</name>
<accession>A0A8S2T1W2</accession>
<organism evidence="3 4">
    <name type="scientific">Didymodactylos carnosus</name>
    <dbReference type="NCBI Taxonomy" id="1234261"/>
    <lineage>
        <taxon>Eukaryota</taxon>
        <taxon>Metazoa</taxon>
        <taxon>Spiralia</taxon>
        <taxon>Gnathifera</taxon>
        <taxon>Rotifera</taxon>
        <taxon>Eurotatoria</taxon>
        <taxon>Bdelloidea</taxon>
        <taxon>Philodinida</taxon>
        <taxon>Philodinidae</taxon>
        <taxon>Didymodactylos</taxon>
    </lineage>
</organism>
<dbReference type="PROSITE" id="PS50878">
    <property type="entry name" value="RT_POL"/>
    <property type="match status" value="1"/>
</dbReference>
<dbReference type="PANTHER" id="PTHR21301">
    <property type="entry name" value="REVERSE TRANSCRIPTASE"/>
    <property type="match status" value="1"/>
</dbReference>
<protein>
    <recommendedName>
        <fullName evidence="1">Reverse transcriptase domain-containing protein</fullName>
    </recommendedName>
</protein>
<evidence type="ECO:0000259" key="1">
    <source>
        <dbReference type="PROSITE" id="PS50878"/>
    </source>
</evidence>
<dbReference type="AlphaFoldDB" id="A0A8S2T1W2"/>
<reference evidence="3" key="1">
    <citation type="submission" date="2021-02" db="EMBL/GenBank/DDBJ databases">
        <authorList>
            <person name="Nowell W R."/>
        </authorList>
    </citation>
    <scope>NUCLEOTIDE SEQUENCE</scope>
</reference>
<comment type="caution">
    <text evidence="3">The sequence shown here is derived from an EMBL/GenBank/DDBJ whole genome shotgun (WGS) entry which is preliminary data.</text>
</comment>
<sequence length="352" mass="41247">MGSPLGPIFADVFMPKVEQNLNRFSTNKPLLFLRYVDDIFCILKKKHNIPDFLQRMNKWHKNIKFTVEYEDNNKIPFLDTMIIRDVQNDKFQTTIYCKPTHTDLYLLYDSNQSRKYKLGLIRTLVIRILLICSSPCYSKTEIDRLKVILKNNGYPQHIIKRGVREGEIITKNIINKQQQGQNLPPSSQLNKKKILFFTIPYYGNESTVLGQRITKICKKLLPHIQLNIAYKKFKTLKSIFLPLQKGKDDSKINKKLVYKIQCKNCDLSYIGELAREKQIRMNEHQYDIRNGKITSAVAQHANTHSHSFDFQTVETLALETAWKGRVIKESLYTQFHYGKTINETKHKLKVFA</sequence>
<dbReference type="InterPro" id="IPR000477">
    <property type="entry name" value="RT_dom"/>
</dbReference>
<dbReference type="Pfam" id="PF26215">
    <property type="entry name" value="HTH_animal"/>
    <property type="match status" value="1"/>
</dbReference>
<dbReference type="PANTHER" id="PTHR21301:SF10">
    <property type="entry name" value="REVERSE TRANSCRIPTASE DOMAIN-CONTAINING PROTEIN"/>
    <property type="match status" value="1"/>
</dbReference>
<dbReference type="CDD" id="cd10442">
    <property type="entry name" value="GIY-YIG_PLEs"/>
    <property type="match status" value="1"/>
</dbReference>
<dbReference type="InterPro" id="IPR058912">
    <property type="entry name" value="HTH_animal"/>
</dbReference>
<evidence type="ECO:0000313" key="3">
    <source>
        <dbReference type="EMBL" id="CAF4260447.1"/>
    </source>
</evidence>
<evidence type="ECO:0000313" key="2">
    <source>
        <dbReference type="EMBL" id="CAF1468159.1"/>
    </source>
</evidence>
<dbReference type="Proteomes" id="UP000682733">
    <property type="component" value="Unassembled WGS sequence"/>
</dbReference>
<dbReference type="EMBL" id="CAJOBA010052982">
    <property type="protein sequence ID" value="CAF4260447.1"/>
    <property type="molecule type" value="Genomic_DNA"/>
</dbReference>
<dbReference type="EMBL" id="CAJNOK010031097">
    <property type="protein sequence ID" value="CAF1468159.1"/>
    <property type="molecule type" value="Genomic_DNA"/>
</dbReference>
<dbReference type="Proteomes" id="UP000677228">
    <property type="component" value="Unassembled WGS sequence"/>
</dbReference>
<gene>
    <name evidence="2" type="ORF">OVA965_LOCUS35542</name>
    <name evidence="3" type="ORF">TMI583_LOCUS36513</name>
</gene>
<dbReference type="CDD" id="cd00304">
    <property type="entry name" value="RT_like"/>
    <property type="match status" value="1"/>
</dbReference>
<feature type="domain" description="Reverse transcriptase" evidence="1">
    <location>
        <begin position="1"/>
        <end position="122"/>
    </location>
</feature>
<proteinExistence type="predicted"/>
<evidence type="ECO:0000313" key="4">
    <source>
        <dbReference type="Proteomes" id="UP000682733"/>
    </source>
</evidence>